<evidence type="ECO:0000259" key="2">
    <source>
        <dbReference type="PROSITE" id="PS00028"/>
    </source>
</evidence>
<organism evidence="3">
    <name type="scientific">marine sediment metagenome</name>
    <dbReference type="NCBI Taxonomy" id="412755"/>
    <lineage>
        <taxon>unclassified sequences</taxon>
        <taxon>metagenomes</taxon>
        <taxon>ecological metagenomes</taxon>
    </lineage>
</organism>
<evidence type="ECO:0000313" key="3">
    <source>
        <dbReference type="EMBL" id="KKM99439.1"/>
    </source>
</evidence>
<proteinExistence type="predicted"/>
<accession>A0A0F9LWE5</accession>
<comment type="caution">
    <text evidence="3">The sequence shown here is derived from an EMBL/GenBank/DDBJ whole genome shotgun (WGS) entry which is preliminary data.</text>
</comment>
<feature type="domain" description="C2H2-type" evidence="2">
    <location>
        <begin position="31"/>
        <end position="52"/>
    </location>
</feature>
<sequence>MKDKVIIRKGCGWLEYKTEGTWTEEDGRRFCSWCSKMIRIGDRVLDHMTSPHRGGKGDRSYSHIGRCPS</sequence>
<protein>
    <recommendedName>
        <fullName evidence="2">C2H2-type domain-containing protein</fullName>
    </recommendedName>
</protein>
<dbReference type="EMBL" id="LAZR01005497">
    <property type="protein sequence ID" value="KKM99439.1"/>
    <property type="molecule type" value="Genomic_DNA"/>
</dbReference>
<feature type="region of interest" description="Disordered" evidence="1">
    <location>
        <begin position="48"/>
        <end position="69"/>
    </location>
</feature>
<dbReference type="AlphaFoldDB" id="A0A0F9LWE5"/>
<gene>
    <name evidence="3" type="ORF">LCGC14_1147760</name>
</gene>
<dbReference type="PROSITE" id="PS00028">
    <property type="entry name" value="ZINC_FINGER_C2H2_1"/>
    <property type="match status" value="1"/>
</dbReference>
<name>A0A0F9LWE5_9ZZZZ</name>
<evidence type="ECO:0000256" key="1">
    <source>
        <dbReference type="SAM" id="MobiDB-lite"/>
    </source>
</evidence>
<dbReference type="InterPro" id="IPR013087">
    <property type="entry name" value="Znf_C2H2_type"/>
</dbReference>
<reference evidence="3" key="1">
    <citation type="journal article" date="2015" name="Nature">
        <title>Complex archaea that bridge the gap between prokaryotes and eukaryotes.</title>
        <authorList>
            <person name="Spang A."/>
            <person name="Saw J.H."/>
            <person name="Jorgensen S.L."/>
            <person name="Zaremba-Niedzwiedzka K."/>
            <person name="Martijn J."/>
            <person name="Lind A.E."/>
            <person name="van Eijk R."/>
            <person name="Schleper C."/>
            <person name="Guy L."/>
            <person name="Ettema T.J."/>
        </authorList>
    </citation>
    <scope>NUCLEOTIDE SEQUENCE</scope>
</reference>